<dbReference type="EMBL" id="MU005766">
    <property type="protein sequence ID" value="KAF2712720.1"/>
    <property type="molecule type" value="Genomic_DNA"/>
</dbReference>
<feature type="non-terminal residue" evidence="1">
    <location>
        <position position="1"/>
    </location>
</feature>
<dbReference type="Proteomes" id="UP000799428">
    <property type="component" value="Unassembled WGS sequence"/>
</dbReference>
<name>A0A6G1KIW1_9PLEO</name>
<sequence length="140" mass="16068">FTCNYAKDYKTFIHHRLVEDKDHPLHFVQKRILRERKEEGLWWHVTVTAQTSRAKVVRSWVRRRMQNAFIAELRERDIAQDGKLVADKTSDIGKHGIEKKRLGTMGLTGSVKLQAGSLAVTAKYEEIRAEIGGVVDALLQ</sequence>
<gene>
    <name evidence="1" type="ORF">K504DRAFT_360987</name>
</gene>
<reference evidence="1" key="1">
    <citation type="journal article" date="2020" name="Stud. Mycol.">
        <title>101 Dothideomycetes genomes: a test case for predicting lifestyles and emergence of pathogens.</title>
        <authorList>
            <person name="Haridas S."/>
            <person name="Albert R."/>
            <person name="Binder M."/>
            <person name="Bloem J."/>
            <person name="Labutti K."/>
            <person name="Salamov A."/>
            <person name="Andreopoulos B."/>
            <person name="Baker S."/>
            <person name="Barry K."/>
            <person name="Bills G."/>
            <person name="Bluhm B."/>
            <person name="Cannon C."/>
            <person name="Castanera R."/>
            <person name="Culley D."/>
            <person name="Daum C."/>
            <person name="Ezra D."/>
            <person name="Gonzalez J."/>
            <person name="Henrissat B."/>
            <person name="Kuo A."/>
            <person name="Liang C."/>
            <person name="Lipzen A."/>
            <person name="Lutzoni F."/>
            <person name="Magnuson J."/>
            <person name="Mondo S."/>
            <person name="Nolan M."/>
            <person name="Ohm R."/>
            <person name="Pangilinan J."/>
            <person name="Park H.-J."/>
            <person name="Ramirez L."/>
            <person name="Alfaro M."/>
            <person name="Sun H."/>
            <person name="Tritt A."/>
            <person name="Yoshinaga Y."/>
            <person name="Zwiers L.-H."/>
            <person name="Turgeon B."/>
            <person name="Goodwin S."/>
            <person name="Spatafora J."/>
            <person name="Crous P."/>
            <person name="Grigoriev I."/>
        </authorList>
    </citation>
    <scope>NUCLEOTIDE SEQUENCE</scope>
    <source>
        <strain evidence="1">CBS 279.74</strain>
    </source>
</reference>
<dbReference type="AlphaFoldDB" id="A0A6G1KIW1"/>
<dbReference type="OrthoDB" id="5238363at2759"/>
<organism evidence="1 2">
    <name type="scientific">Pleomassaria siparia CBS 279.74</name>
    <dbReference type="NCBI Taxonomy" id="1314801"/>
    <lineage>
        <taxon>Eukaryota</taxon>
        <taxon>Fungi</taxon>
        <taxon>Dikarya</taxon>
        <taxon>Ascomycota</taxon>
        <taxon>Pezizomycotina</taxon>
        <taxon>Dothideomycetes</taxon>
        <taxon>Pleosporomycetidae</taxon>
        <taxon>Pleosporales</taxon>
        <taxon>Pleomassariaceae</taxon>
        <taxon>Pleomassaria</taxon>
    </lineage>
</organism>
<keyword evidence="2" id="KW-1185">Reference proteome</keyword>
<feature type="non-terminal residue" evidence="1">
    <location>
        <position position="140"/>
    </location>
</feature>
<accession>A0A6G1KIW1</accession>
<evidence type="ECO:0000313" key="2">
    <source>
        <dbReference type="Proteomes" id="UP000799428"/>
    </source>
</evidence>
<evidence type="ECO:0000313" key="1">
    <source>
        <dbReference type="EMBL" id="KAF2712720.1"/>
    </source>
</evidence>
<proteinExistence type="predicted"/>
<protein>
    <submittedName>
        <fullName evidence="1">Uncharacterized protein</fullName>
    </submittedName>
</protein>